<organism evidence="3">
    <name type="scientific">Nippostrongylus brasiliensis</name>
    <name type="common">Rat hookworm</name>
    <dbReference type="NCBI Taxonomy" id="27835"/>
    <lineage>
        <taxon>Eukaryota</taxon>
        <taxon>Metazoa</taxon>
        <taxon>Ecdysozoa</taxon>
        <taxon>Nematoda</taxon>
        <taxon>Chromadorea</taxon>
        <taxon>Rhabditida</taxon>
        <taxon>Rhabditina</taxon>
        <taxon>Rhabditomorpha</taxon>
        <taxon>Strongyloidea</taxon>
        <taxon>Heligmosomidae</taxon>
        <taxon>Nippostrongylus</taxon>
    </lineage>
</organism>
<gene>
    <name evidence="1" type="ORF">NBR_LOCUS14390</name>
</gene>
<dbReference type="Proteomes" id="UP000271162">
    <property type="component" value="Unassembled WGS sequence"/>
</dbReference>
<reference evidence="3" key="1">
    <citation type="submission" date="2017-02" db="UniProtKB">
        <authorList>
            <consortium name="WormBaseParasite"/>
        </authorList>
    </citation>
    <scope>IDENTIFICATION</scope>
</reference>
<reference evidence="1 2" key="2">
    <citation type="submission" date="2018-11" db="EMBL/GenBank/DDBJ databases">
        <authorList>
            <consortium name="Pathogen Informatics"/>
        </authorList>
    </citation>
    <scope>NUCLEOTIDE SEQUENCE [LARGE SCALE GENOMIC DNA]</scope>
</reference>
<protein>
    <submittedName>
        <fullName evidence="3">DUF148 domain-containing protein</fullName>
    </submittedName>
</protein>
<evidence type="ECO:0000313" key="3">
    <source>
        <dbReference type="WBParaSite" id="NBR_0001438901-mRNA-1"/>
    </source>
</evidence>
<keyword evidence="2" id="KW-1185">Reference proteome</keyword>
<dbReference type="AlphaFoldDB" id="A0A0N4YCU2"/>
<dbReference type="EMBL" id="UYSL01021344">
    <property type="protein sequence ID" value="VDL77979.1"/>
    <property type="molecule type" value="Genomic_DNA"/>
</dbReference>
<dbReference type="WBParaSite" id="NBR_0001438901-mRNA-1">
    <property type="protein sequence ID" value="NBR_0001438901-mRNA-1"/>
    <property type="gene ID" value="NBR_0001438901"/>
</dbReference>
<evidence type="ECO:0000313" key="2">
    <source>
        <dbReference type="Proteomes" id="UP000271162"/>
    </source>
</evidence>
<sequence length="129" mass="14536">MEDNIGKLRPGTKTLFWKWWDRLFDAVSVPEEKLANSLADLIADFKDAYDKADSTVKADVRTVWPEAYNLLESNFADNFAAAARKFADGGLTMDIHSLSADAAYPPLPPAVKISNRQRSRSFDDFDDLY</sequence>
<evidence type="ECO:0000313" key="1">
    <source>
        <dbReference type="EMBL" id="VDL77979.1"/>
    </source>
</evidence>
<name>A0A0N4YCU2_NIPBR</name>
<proteinExistence type="predicted"/>
<accession>A0A0N4YCU2</accession>